<evidence type="ECO:0000313" key="6">
    <source>
        <dbReference type="Proteomes" id="UP000544107"/>
    </source>
</evidence>
<comment type="caution">
    <text evidence="4">The sequence shown here is derived from an EMBL/GenBank/DDBJ whole genome shotgun (WGS) entry which is preliminary data.</text>
</comment>
<feature type="domain" description="AB hydrolase-1" evidence="2">
    <location>
        <begin position="342"/>
        <end position="589"/>
    </location>
</feature>
<dbReference type="Pfam" id="PF12697">
    <property type="entry name" value="Abhydrolase_6"/>
    <property type="match status" value="1"/>
</dbReference>
<sequence length="620" mass="68048">MEAITERIGPVSGERLKSRQRAVAQPVSFAGTFGLFQPAEGPKPTAVRKCSVLFLQPWGFEEMCTHKLFRIIAEELACEGIASLRFDYPGTGDALDTTSYEQDLSPWQETIKTAVDVLRQKTGGLPVILLGHGLGASLGVSLAAEIEDLVGLVAMAPVASGRAYLRELQFWARVIDDGLGLAEHLRPSGVTAIAGHVLPEAKAAALKKTDFASVQPHRSIPHLFVNRVDRPGDRQMAEQIEAKGARVEMIDYHGYDALVGNPAMARMPMAAAENVISWIVRRAAALGEQVRLVPGEDADNRERDEAVLEQAGFRETALRFGRGKRLYGILCEPAGIRLGASVLLLNTAYDRSSGWGRSGVEMARRLAGEGIASLRFDVANVGDSPPVPDLPDQVLYAETQYDDVEAALAVLEERMLLPCVAAGRCSGGYLAFSCLIKDHRIAGACLANPFVFYWDPRRKVEDSLAVVPRSLDTYTHRLFQVQTLRRMMRGDVDVKNAVRNFAIVGARRALNRLGLSHAFSREARLERRAVRVAFTGLAKRKTPLVLLYSEHDVGLDHVYQHFGSDGAKLAHYPNVTMDILPETDHNFSPPAAQQRYFEEICNLVRSVAAARSIFRGTSKE</sequence>
<dbReference type="PANTHER" id="PTHR43265">
    <property type="entry name" value="ESTERASE ESTD"/>
    <property type="match status" value="1"/>
</dbReference>
<feature type="domain" description="Serine aminopeptidase S33" evidence="1">
    <location>
        <begin position="70"/>
        <end position="174"/>
    </location>
</feature>
<organism evidence="4 5">
    <name type="scientific">Allorhizobium taibaishanense</name>
    <dbReference type="NCBI Taxonomy" id="887144"/>
    <lineage>
        <taxon>Bacteria</taxon>
        <taxon>Pseudomonadati</taxon>
        <taxon>Pseudomonadota</taxon>
        <taxon>Alphaproteobacteria</taxon>
        <taxon>Hyphomicrobiales</taxon>
        <taxon>Rhizobiaceae</taxon>
        <taxon>Rhizobium/Agrobacterium group</taxon>
        <taxon>Allorhizobium</taxon>
    </lineage>
</organism>
<dbReference type="Proteomes" id="UP000544107">
    <property type="component" value="Unassembled WGS sequence"/>
</dbReference>
<dbReference type="AlphaFoldDB" id="A0A1Q9ABK1"/>
<dbReference type="RefSeq" id="WP_075612561.1">
    <property type="nucleotide sequence ID" value="NZ_JACIED010000010.1"/>
</dbReference>
<name>A0A1Q9ABK1_9HYPH</name>
<dbReference type="Gene3D" id="3.40.50.1820">
    <property type="entry name" value="alpha/beta hydrolase"/>
    <property type="match status" value="2"/>
</dbReference>
<dbReference type="EMBL" id="MKIN01000015">
    <property type="protein sequence ID" value="OLP52248.1"/>
    <property type="molecule type" value="Genomic_DNA"/>
</dbReference>
<dbReference type="InterPro" id="IPR029058">
    <property type="entry name" value="AB_hydrolase_fold"/>
</dbReference>
<proteinExistence type="predicted"/>
<dbReference type="EMBL" id="JACIED010000010">
    <property type="protein sequence ID" value="MBB4010658.1"/>
    <property type="molecule type" value="Genomic_DNA"/>
</dbReference>
<evidence type="ECO:0000313" key="5">
    <source>
        <dbReference type="Proteomes" id="UP000185598"/>
    </source>
</evidence>
<dbReference type="InterPro" id="IPR053145">
    <property type="entry name" value="AB_hydrolase_Est10"/>
</dbReference>
<protein>
    <submittedName>
        <fullName evidence="3">Pimeloyl-ACP methyl ester carboxylesterase</fullName>
    </submittedName>
</protein>
<dbReference type="PANTHER" id="PTHR43265:SF1">
    <property type="entry name" value="ESTERASE ESTD"/>
    <property type="match status" value="1"/>
</dbReference>
<dbReference type="InterPro" id="IPR000073">
    <property type="entry name" value="AB_hydrolase_1"/>
</dbReference>
<dbReference type="Proteomes" id="UP000185598">
    <property type="component" value="Unassembled WGS sequence"/>
</dbReference>
<dbReference type="Pfam" id="PF12146">
    <property type="entry name" value="Hydrolase_4"/>
    <property type="match status" value="1"/>
</dbReference>
<dbReference type="GO" id="GO:0052689">
    <property type="term" value="F:carboxylic ester hydrolase activity"/>
    <property type="evidence" value="ECO:0007669"/>
    <property type="project" value="TreeGrafter"/>
</dbReference>
<keyword evidence="5" id="KW-1185">Reference proteome</keyword>
<evidence type="ECO:0000259" key="1">
    <source>
        <dbReference type="Pfam" id="PF12146"/>
    </source>
</evidence>
<evidence type="ECO:0000313" key="4">
    <source>
        <dbReference type="EMBL" id="OLP52248.1"/>
    </source>
</evidence>
<accession>A0A1Q9ABK1</accession>
<dbReference type="InterPro" id="IPR022742">
    <property type="entry name" value="Hydrolase_4"/>
</dbReference>
<dbReference type="SUPFAM" id="SSF53474">
    <property type="entry name" value="alpha/beta-Hydrolases"/>
    <property type="match status" value="2"/>
</dbReference>
<evidence type="ECO:0000313" key="3">
    <source>
        <dbReference type="EMBL" id="MBB4010658.1"/>
    </source>
</evidence>
<evidence type="ECO:0000259" key="2">
    <source>
        <dbReference type="Pfam" id="PF12697"/>
    </source>
</evidence>
<reference evidence="4 5" key="1">
    <citation type="submission" date="2016-09" db="EMBL/GenBank/DDBJ databases">
        <title>Rhizobium oryziradicis sp. nov., isolated from the root of rice.</title>
        <authorList>
            <person name="Zhao J."/>
            <person name="Zhang X."/>
        </authorList>
    </citation>
    <scope>NUCLEOTIDE SEQUENCE [LARGE SCALE GENOMIC DNA]</scope>
    <source>
        <strain evidence="4 5">14971</strain>
    </source>
</reference>
<dbReference type="STRING" id="887144.BJF91_23940"/>
<reference evidence="3 6" key="2">
    <citation type="submission" date="2020-08" db="EMBL/GenBank/DDBJ databases">
        <title>Genomic Encyclopedia of Type Strains, Phase IV (KMG-IV): sequencing the most valuable type-strain genomes for metagenomic binning, comparative biology and taxonomic classification.</title>
        <authorList>
            <person name="Goeker M."/>
        </authorList>
    </citation>
    <scope>NUCLEOTIDE SEQUENCE [LARGE SCALE GENOMIC DNA]</scope>
    <source>
        <strain evidence="3 6">DSM 100021</strain>
    </source>
</reference>
<gene>
    <name evidence="4" type="ORF">BJF91_23940</name>
    <name evidence="3" type="ORF">GGQ71_004960</name>
</gene>